<dbReference type="Ensembl" id="ENSACCT00020006990.1">
    <property type="protein sequence ID" value="ENSACCP00020006687.1"/>
    <property type="gene ID" value="ENSACCG00020004566.1"/>
</dbReference>
<name>A0A663E367_AQUCH</name>
<evidence type="ECO:0000313" key="2">
    <source>
        <dbReference type="Proteomes" id="UP000472275"/>
    </source>
</evidence>
<evidence type="ECO:0000313" key="1">
    <source>
        <dbReference type="Ensembl" id="ENSACCP00020006687.1"/>
    </source>
</evidence>
<reference evidence="1" key="2">
    <citation type="submission" date="2025-09" db="UniProtKB">
        <authorList>
            <consortium name="Ensembl"/>
        </authorList>
    </citation>
    <scope>IDENTIFICATION</scope>
</reference>
<dbReference type="SUPFAM" id="SSF50814">
    <property type="entry name" value="Lipocalins"/>
    <property type="match status" value="1"/>
</dbReference>
<keyword evidence="2" id="KW-1185">Reference proteome</keyword>
<dbReference type="AlphaFoldDB" id="A0A663E367"/>
<organism evidence="1 2">
    <name type="scientific">Aquila chrysaetos chrysaetos</name>
    <dbReference type="NCBI Taxonomy" id="223781"/>
    <lineage>
        <taxon>Eukaryota</taxon>
        <taxon>Metazoa</taxon>
        <taxon>Chordata</taxon>
        <taxon>Craniata</taxon>
        <taxon>Vertebrata</taxon>
        <taxon>Euteleostomi</taxon>
        <taxon>Archelosauria</taxon>
        <taxon>Archosauria</taxon>
        <taxon>Dinosauria</taxon>
        <taxon>Saurischia</taxon>
        <taxon>Theropoda</taxon>
        <taxon>Coelurosauria</taxon>
        <taxon>Aves</taxon>
        <taxon>Neognathae</taxon>
        <taxon>Neoaves</taxon>
        <taxon>Telluraves</taxon>
        <taxon>Accipitrimorphae</taxon>
        <taxon>Accipitriformes</taxon>
        <taxon>Accipitridae</taxon>
        <taxon>Accipitrinae</taxon>
        <taxon>Aquila</taxon>
    </lineage>
</organism>
<reference evidence="1" key="1">
    <citation type="submission" date="2025-08" db="UniProtKB">
        <authorList>
            <consortium name="Ensembl"/>
        </authorList>
    </citation>
    <scope>IDENTIFICATION</scope>
</reference>
<accession>A0A663E367</accession>
<proteinExistence type="predicted"/>
<dbReference type="InterPro" id="IPR012674">
    <property type="entry name" value="Calycin"/>
</dbReference>
<protein>
    <submittedName>
        <fullName evidence="1">Uncharacterized protein</fullName>
    </submittedName>
</protein>
<dbReference type="InParanoid" id="A0A663E367"/>
<dbReference type="Proteomes" id="UP000472275">
    <property type="component" value="Chromosome 4"/>
</dbReference>
<sequence>MFAFPTSATFLFYKTFNSPRVCSGFWKRLHNFYFFSFFLKLGRLAKPSMTINAEKHVITIKTKSAFKYNCSMNRRLVIIFAFPQSIVAVYSRSLNQVQKWDSKEYIIKRQAMDGEMVAASLFLVSSPVRKWLSVCLDMVHLLCILRSHTRNMMH</sequence>